<evidence type="ECO:0000313" key="3">
    <source>
        <dbReference type="EMBL" id="MBE9608587.1"/>
    </source>
</evidence>
<sequence>MNTAHLFRCMAGLLAWLVILPVWAAQSITLTLQEYPPFMGKDLPYQGLLTRVVVAAFAQQHIAVKLESVPNNRAIEAPRRGLYDGSFGWARSPEREKDLFYTESVMALRMVFCQRKGESYPWQTLEELAPYRIGATSGNYYSDDFTNLQKSGVLQVDFAGSDVANLRKLLGKRIDLFPIDAEVGPYLMATNLAPEETTQLSCQDKAYWTAPLHVVISRQRQDGGQLVQQFNTGLAKLKQSGEFARMLDETRRQINQQAQ</sequence>
<gene>
    <name evidence="3" type="ORF">INR99_04425</name>
</gene>
<evidence type="ECO:0000256" key="1">
    <source>
        <dbReference type="ARBA" id="ARBA00022729"/>
    </source>
</evidence>
<dbReference type="EMBL" id="JADFUA010000002">
    <property type="protein sequence ID" value="MBE9608587.1"/>
    <property type="molecule type" value="Genomic_DNA"/>
</dbReference>
<organism evidence="3 4">
    <name type="scientific">Chitinilyticum piscinae</name>
    <dbReference type="NCBI Taxonomy" id="2866724"/>
    <lineage>
        <taxon>Bacteria</taxon>
        <taxon>Pseudomonadati</taxon>
        <taxon>Pseudomonadota</taxon>
        <taxon>Betaproteobacteria</taxon>
        <taxon>Neisseriales</taxon>
        <taxon>Chitinibacteraceae</taxon>
        <taxon>Chitinilyticum</taxon>
    </lineage>
</organism>
<feature type="domain" description="Solute-binding protein family 3/N-terminal" evidence="2">
    <location>
        <begin position="31"/>
        <end position="248"/>
    </location>
</feature>
<dbReference type="RefSeq" id="WP_194115102.1">
    <property type="nucleotide sequence ID" value="NZ_JADFUA010000002.1"/>
</dbReference>
<keyword evidence="1" id="KW-0732">Signal</keyword>
<keyword evidence="4" id="KW-1185">Reference proteome</keyword>
<reference evidence="3 4" key="1">
    <citation type="submission" date="2020-10" db="EMBL/GenBank/DDBJ databases">
        <title>The genome sequence of Chitinilyticum litopenaei 4Y14.</title>
        <authorList>
            <person name="Liu Y."/>
        </authorList>
    </citation>
    <scope>NUCLEOTIDE SEQUENCE [LARGE SCALE GENOMIC DNA]</scope>
    <source>
        <strain evidence="3 4">4Y14</strain>
    </source>
</reference>
<name>A0A8J7K1E7_9NEIS</name>
<accession>A0A8J7K1E7</accession>
<dbReference type="Pfam" id="PF00497">
    <property type="entry name" value="SBP_bac_3"/>
    <property type="match status" value="1"/>
</dbReference>
<comment type="caution">
    <text evidence="3">The sequence shown here is derived from an EMBL/GenBank/DDBJ whole genome shotgun (WGS) entry which is preliminary data.</text>
</comment>
<dbReference type="Gene3D" id="3.40.190.10">
    <property type="entry name" value="Periplasmic binding protein-like II"/>
    <property type="match status" value="2"/>
</dbReference>
<proteinExistence type="predicted"/>
<evidence type="ECO:0000313" key="4">
    <source>
        <dbReference type="Proteomes" id="UP000604481"/>
    </source>
</evidence>
<evidence type="ECO:0000259" key="2">
    <source>
        <dbReference type="Pfam" id="PF00497"/>
    </source>
</evidence>
<dbReference type="InterPro" id="IPR001638">
    <property type="entry name" value="Solute-binding_3/MltF_N"/>
</dbReference>
<dbReference type="Proteomes" id="UP000604481">
    <property type="component" value="Unassembled WGS sequence"/>
</dbReference>
<dbReference type="AlphaFoldDB" id="A0A8J7K1E7"/>
<protein>
    <submittedName>
        <fullName evidence="3">Transporter substrate-binding domain-containing protein</fullName>
    </submittedName>
</protein>
<dbReference type="SUPFAM" id="SSF53850">
    <property type="entry name" value="Periplasmic binding protein-like II"/>
    <property type="match status" value="1"/>
</dbReference>
<dbReference type="PANTHER" id="PTHR35936">
    <property type="entry name" value="MEMBRANE-BOUND LYTIC MUREIN TRANSGLYCOSYLASE F"/>
    <property type="match status" value="1"/>
</dbReference>
<dbReference type="PANTHER" id="PTHR35936:SF25">
    <property type="entry name" value="ABC TRANSPORTER SUBSTRATE-BINDING PROTEIN"/>
    <property type="match status" value="1"/>
</dbReference>